<dbReference type="RefSeq" id="WP_208175284.1">
    <property type="nucleotide sequence ID" value="NZ_JAGETZ010000004.1"/>
</dbReference>
<proteinExistence type="predicted"/>
<dbReference type="Proteomes" id="UP000664369">
    <property type="component" value="Unassembled WGS sequence"/>
</dbReference>
<feature type="region of interest" description="Disordered" evidence="1">
    <location>
        <begin position="111"/>
        <end position="230"/>
    </location>
</feature>
<evidence type="ECO:0000313" key="3">
    <source>
        <dbReference type="Proteomes" id="UP000664369"/>
    </source>
</evidence>
<gene>
    <name evidence="2" type="ORF">J4E00_11430</name>
</gene>
<feature type="compositionally biased region" description="Polar residues" evidence="1">
    <location>
        <begin position="207"/>
        <end position="230"/>
    </location>
</feature>
<evidence type="ECO:0000313" key="2">
    <source>
        <dbReference type="EMBL" id="MBO2009664.1"/>
    </source>
</evidence>
<evidence type="ECO:0000256" key="1">
    <source>
        <dbReference type="SAM" id="MobiDB-lite"/>
    </source>
</evidence>
<organism evidence="2 3">
    <name type="scientific">Hymenobacter negativus</name>
    <dbReference type="NCBI Taxonomy" id="2795026"/>
    <lineage>
        <taxon>Bacteria</taxon>
        <taxon>Pseudomonadati</taxon>
        <taxon>Bacteroidota</taxon>
        <taxon>Cytophagia</taxon>
        <taxon>Cytophagales</taxon>
        <taxon>Hymenobacteraceae</taxon>
        <taxon>Hymenobacter</taxon>
    </lineage>
</organism>
<protein>
    <submittedName>
        <fullName evidence="2">Uncharacterized protein</fullName>
    </submittedName>
</protein>
<keyword evidence="3" id="KW-1185">Reference proteome</keyword>
<comment type="caution">
    <text evidence="2">The sequence shown here is derived from an EMBL/GenBank/DDBJ whole genome shotgun (WGS) entry which is preliminary data.</text>
</comment>
<dbReference type="EMBL" id="JAGETZ010000004">
    <property type="protein sequence ID" value="MBO2009664.1"/>
    <property type="molecule type" value="Genomic_DNA"/>
</dbReference>
<reference evidence="2 3" key="1">
    <citation type="submission" date="2021-03" db="EMBL/GenBank/DDBJ databases">
        <authorList>
            <person name="Kim M.K."/>
        </authorList>
    </citation>
    <scope>NUCLEOTIDE SEQUENCE [LARGE SCALE GENOMIC DNA]</scope>
    <source>
        <strain evidence="2 3">BT442</strain>
    </source>
</reference>
<feature type="compositionally biased region" description="Basic and acidic residues" evidence="1">
    <location>
        <begin position="12"/>
        <end position="23"/>
    </location>
</feature>
<feature type="region of interest" description="Disordered" evidence="1">
    <location>
        <begin position="1"/>
        <end position="69"/>
    </location>
</feature>
<feature type="compositionally biased region" description="Basic and acidic residues" evidence="1">
    <location>
        <begin position="132"/>
        <end position="154"/>
    </location>
</feature>
<accession>A0ABS3QEJ9</accession>
<feature type="compositionally biased region" description="Low complexity" evidence="1">
    <location>
        <begin position="180"/>
        <end position="199"/>
    </location>
</feature>
<name>A0ABS3QEJ9_9BACT</name>
<sequence length="230" mass="24508">MKKPASPVQTEKSAKRTPEEKAAHKSAKKASRATTDLTDDRASKKASQKKTLKSAAKQLQKELNNRMSEVVTRIRKETKAKLKEVVKEATRRLDVDTERMFEEALHTIVRHYDSVAGSATTTNGSEGGIGKGKKDQTLHKDGSPRKSHSQRSDDATELTPAAPQPRGRKPIATVTKPATTGAKRGPKPGAKAAAATGAKRGPKPRVQATTQPEADVSSSAASPNTGEVSA</sequence>